<evidence type="ECO:0000256" key="1">
    <source>
        <dbReference type="SAM" id="MobiDB-lite"/>
    </source>
</evidence>
<feature type="region of interest" description="Disordered" evidence="1">
    <location>
        <begin position="1"/>
        <end position="42"/>
    </location>
</feature>
<name>A0A8C9GKP4_9PRIM</name>
<feature type="compositionally biased region" description="Low complexity" evidence="1">
    <location>
        <begin position="172"/>
        <end position="182"/>
    </location>
</feature>
<reference evidence="2" key="1">
    <citation type="submission" date="2025-08" db="UniProtKB">
        <authorList>
            <consortium name="Ensembl"/>
        </authorList>
    </citation>
    <scope>IDENTIFICATION</scope>
</reference>
<feature type="region of interest" description="Disordered" evidence="1">
    <location>
        <begin position="89"/>
        <end position="187"/>
    </location>
</feature>
<keyword evidence="3" id="KW-1185">Reference proteome</keyword>
<feature type="compositionally biased region" description="Polar residues" evidence="1">
    <location>
        <begin position="89"/>
        <end position="98"/>
    </location>
</feature>
<sequence>MKKGCSHPEHSVSQRRGFPTASSPTQKCLKPGQRQTPKEYLCGHVGMSGPRCDFRARAPPSTFAASRPWPGAWLHPAPAQIRPTLSPCPQQALGSSGRSFLPQPCPLPSQNRSGCSGQSASDVAHYRRWRQGWPPSPGEEEGHVSTRLRGPAGLGPGRDRQVPTTRQGRRVSSNPAPSAASKSQEKGRAWWLTPVIPALREAETGGSPEVRSSRPTSQHGQTPSLKNTKISWALWRMPVISATWEAEAGELLEPRGRGCSELRLCHFTAAWVKERKSISKQKQTQSQRKRIPERHSKSLPGYRGQTDAERGKFTEQVRAEPEKNKALESQIEPGWTSELMVQLLTVQMGRRRSKEAGNPASPHSSSVQVRNRFLGPGTVAHACNPSTLGGQVGWIT</sequence>
<protein>
    <submittedName>
        <fullName evidence="2">Uncharacterized protein</fullName>
    </submittedName>
</protein>
<dbReference type="AlphaFoldDB" id="A0A8C9GKP4"/>
<accession>A0A8C9GKP4</accession>
<dbReference type="Proteomes" id="UP000694416">
    <property type="component" value="Unplaced"/>
</dbReference>
<feature type="compositionally biased region" description="Basic and acidic residues" evidence="1">
    <location>
        <begin position="306"/>
        <end position="326"/>
    </location>
</feature>
<proteinExistence type="predicted"/>
<evidence type="ECO:0000313" key="3">
    <source>
        <dbReference type="Proteomes" id="UP000694416"/>
    </source>
</evidence>
<feature type="compositionally biased region" description="Basic and acidic residues" evidence="1">
    <location>
        <begin position="1"/>
        <end position="12"/>
    </location>
</feature>
<organism evidence="2 3">
    <name type="scientific">Piliocolobus tephrosceles</name>
    <name type="common">Ugandan red Colobus</name>
    <dbReference type="NCBI Taxonomy" id="591936"/>
    <lineage>
        <taxon>Eukaryota</taxon>
        <taxon>Metazoa</taxon>
        <taxon>Chordata</taxon>
        <taxon>Craniata</taxon>
        <taxon>Vertebrata</taxon>
        <taxon>Euteleostomi</taxon>
        <taxon>Mammalia</taxon>
        <taxon>Eutheria</taxon>
        <taxon>Euarchontoglires</taxon>
        <taxon>Primates</taxon>
        <taxon>Haplorrhini</taxon>
        <taxon>Catarrhini</taxon>
        <taxon>Cercopithecidae</taxon>
        <taxon>Colobinae</taxon>
        <taxon>Piliocolobus</taxon>
    </lineage>
</organism>
<reference evidence="2" key="2">
    <citation type="submission" date="2025-09" db="UniProtKB">
        <authorList>
            <consortium name="Ensembl"/>
        </authorList>
    </citation>
    <scope>IDENTIFICATION</scope>
</reference>
<feature type="compositionally biased region" description="Polar residues" evidence="1">
    <location>
        <begin position="108"/>
        <end position="121"/>
    </location>
</feature>
<feature type="region of interest" description="Disordered" evidence="1">
    <location>
        <begin position="275"/>
        <end position="327"/>
    </location>
</feature>
<dbReference type="Ensembl" id="ENSPTET00000008665.1">
    <property type="protein sequence ID" value="ENSPTEP00000005622.1"/>
    <property type="gene ID" value="ENSPTEG00000006521.1"/>
</dbReference>
<evidence type="ECO:0000313" key="2">
    <source>
        <dbReference type="Ensembl" id="ENSPTEP00000005622.1"/>
    </source>
</evidence>
<feature type="region of interest" description="Disordered" evidence="1">
    <location>
        <begin position="203"/>
        <end position="225"/>
    </location>
</feature>
<feature type="compositionally biased region" description="Polar residues" evidence="1">
    <location>
        <begin position="213"/>
        <end position="225"/>
    </location>
</feature>